<dbReference type="EMBL" id="AABTCC010000027">
    <property type="protein sequence ID" value="EAI8859760.1"/>
    <property type="molecule type" value="Genomic_DNA"/>
</dbReference>
<accession>A0A825BFE9</accession>
<dbReference type="Proteomes" id="UP000535509">
    <property type="component" value="Unassembled WGS sequence"/>
</dbReference>
<protein>
    <submittedName>
        <fullName evidence="1">Uncharacterized protein</fullName>
    </submittedName>
</protein>
<evidence type="ECO:0000313" key="1">
    <source>
        <dbReference type="EMBL" id="EAI8859760.1"/>
    </source>
</evidence>
<name>A0A825BFE9_CAMFE</name>
<proteinExistence type="predicted"/>
<comment type="caution">
    <text evidence="1">The sequence shown here is derived from an EMBL/GenBank/DDBJ whole genome shotgun (WGS) entry which is preliminary data.</text>
</comment>
<evidence type="ECO:0000313" key="2">
    <source>
        <dbReference type="Proteomes" id="UP000535509"/>
    </source>
</evidence>
<sequence>MSNFKELLNAKVQNGQKVSNTKDTLITNIIFSNEVGSSECNIKVGDTSVLNVSLSGKEIVGATGKILLPKEKQLSIELKSNNYNTKISELNKLSPLPQTAKGISYIYQNKYIIRKWTDSSSSKYELFDSEKNTIINIGVDAFFAVELQNSYVLVALSKQNEWYKNIYVFDSTGTTKISNKSYGLILDKNVIWSNGIGYIEANSIYFPSSYNIFDSTTGEDTSYSKYSTFTNNNVKMKLHAAYNASSSSAFDFHCYNGSSSYKNQFGTIDNNGIYFGGRHQLDLKTMTEVTQEKVLQNIPVNQAIWLRSGLTIETTDNHGNNITINNRVVTIQGKTGKTFDNTTYLVKSSANEFIFLTFPSYGEKVSIWKADETGMKEFIPATTMNGATPNSNYSMASSDPLYNSSYNSSGYNNGIFYANADDMEFVFKVYSNYLYLLKIVGNAPYFTAISGTNSTNSTELAFVLKKDQSLYILTNESGPKVYKYQNNLLSASVNASGYRTYHDMSGICFIDDEFLHLVTYYTTGNSYNAYHKIALSNLVFESEKGEAAVAKGLKAIEKKVYGNTDTALSSAFPTFPQSMNLKIDGIEL</sequence>
<keyword evidence="2" id="KW-1185">Reference proteome</keyword>
<organism evidence="1 2">
    <name type="scientific">Campylobacter fetus</name>
    <dbReference type="NCBI Taxonomy" id="196"/>
    <lineage>
        <taxon>Bacteria</taxon>
        <taxon>Pseudomonadati</taxon>
        <taxon>Campylobacterota</taxon>
        <taxon>Epsilonproteobacteria</taxon>
        <taxon>Campylobacterales</taxon>
        <taxon>Campylobacteraceae</taxon>
        <taxon>Campylobacter</taxon>
    </lineage>
</organism>
<gene>
    <name evidence="1" type="ORF">CX802_07965</name>
</gene>
<dbReference type="AlphaFoldDB" id="A0A825BFE9"/>
<reference evidence="1 2" key="1">
    <citation type="submission" date="2018-06" db="EMBL/GenBank/DDBJ databases">
        <authorList>
            <consortium name="PulseNet: The National Subtyping Network for Foodborne Disease Surveillance"/>
            <person name="Tarr C.L."/>
            <person name="Trees E."/>
            <person name="Katz L.S."/>
            <person name="Carleton-Romer H.A."/>
            <person name="Stroika S."/>
            <person name="Kucerova Z."/>
            <person name="Roache K.F."/>
            <person name="Sabol A.L."/>
            <person name="Besser J."/>
            <person name="Gerner-Smidt P."/>
        </authorList>
    </citation>
    <scope>NUCLEOTIDE SEQUENCE [LARGE SCALE GENOMIC DNA]</scope>
    <source>
        <strain evidence="1 2">PNUSAC001503</strain>
    </source>
</reference>